<sequence>MVILSTYQALFAEVRYYEDTLTQHAPDVPRYGPRRRSTIAIASGALEGVSTRRYQDGGRATTI</sequence>
<accession>A0AA38FQF5</accession>
<reference evidence="1 2" key="1">
    <citation type="journal article" date="2021" name="Nat. Plants">
        <title>The Taxus genome provides insights into paclitaxel biosynthesis.</title>
        <authorList>
            <person name="Xiong X."/>
            <person name="Gou J."/>
            <person name="Liao Q."/>
            <person name="Li Y."/>
            <person name="Zhou Q."/>
            <person name="Bi G."/>
            <person name="Li C."/>
            <person name="Du R."/>
            <person name="Wang X."/>
            <person name="Sun T."/>
            <person name="Guo L."/>
            <person name="Liang H."/>
            <person name="Lu P."/>
            <person name="Wu Y."/>
            <person name="Zhang Z."/>
            <person name="Ro D.K."/>
            <person name="Shang Y."/>
            <person name="Huang S."/>
            <person name="Yan J."/>
        </authorList>
    </citation>
    <scope>NUCLEOTIDE SEQUENCE [LARGE SCALE GENOMIC DNA]</scope>
    <source>
        <strain evidence="1">Ta-2019</strain>
    </source>
</reference>
<feature type="non-terminal residue" evidence="1">
    <location>
        <position position="63"/>
    </location>
</feature>
<gene>
    <name evidence="1" type="ORF">KI387_036311</name>
</gene>
<keyword evidence="2" id="KW-1185">Reference proteome</keyword>
<comment type="caution">
    <text evidence="1">The sequence shown here is derived from an EMBL/GenBank/DDBJ whole genome shotgun (WGS) entry which is preliminary data.</text>
</comment>
<dbReference type="AlphaFoldDB" id="A0AA38FQF5"/>
<dbReference type="EMBL" id="JAHRHJ020000007">
    <property type="protein sequence ID" value="KAH9308400.1"/>
    <property type="molecule type" value="Genomic_DNA"/>
</dbReference>
<proteinExistence type="predicted"/>
<organism evidence="1 2">
    <name type="scientific">Taxus chinensis</name>
    <name type="common">Chinese yew</name>
    <name type="synonym">Taxus wallichiana var. chinensis</name>
    <dbReference type="NCBI Taxonomy" id="29808"/>
    <lineage>
        <taxon>Eukaryota</taxon>
        <taxon>Viridiplantae</taxon>
        <taxon>Streptophyta</taxon>
        <taxon>Embryophyta</taxon>
        <taxon>Tracheophyta</taxon>
        <taxon>Spermatophyta</taxon>
        <taxon>Pinopsida</taxon>
        <taxon>Pinidae</taxon>
        <taxon>Conifers II</taxon>
        <taxon>Cupressales</taxon>
        <taxon>Taxaceae</taxon>
        <taxon>Taxus</taxon>
    </lineage>
</organism>
<evidence type="ECO:0000313" key="2">
    <source>
        <dbReference type="Proteomes" id="UP000824469"/>
    </source>
</evidence>
<evidence type="ECO:0000313" key="1">
    <source>
        <dbReference type="EMBL" id="KAH9308400.1"/>
    </source>
</evidence>
<name>A0AA38FQF5_TAXCH</name>
<protein>
    <submittedName>
        <fullName evidence="1">Uncharacterized protein</fullName>
    </submittedName>
</protein>
<dbReference type="Proteomes" id="UP000824469">
    <property type="component" value="Unassembled WGS sequence"/>
</dbReference>